<keyword evidence="19" id="KW-1185">Reference proteome</keyword>
<evidence type="ECO:0000256" key="12">
    <source>
        <dbReference type="ARBA" id="ARBA00031460"/>
    </source>
</evidence>
<keyword evidence="9" id="KW-0539">Nucleus</keyword>
<evidence type="ECO:0000256" key="6">
    <source>
        <dbReference type="ARBA" id="ARBA00022527"/>
    </source>
</evidence>
<evidence type="ECO:0000256" key="7">
    <source>
        <dbReference type="ARBA" id="ARBA00022763"/>
    </source>
</evidence>
<feature type="domain" description="FAT" evidence="16">
    <location>
        <begin position="1164"/>
        <end position="1514"/>
    </location>
</feature>
<keyword evidence="18" id="KW-0418">Kinase</keyword>
<dbReference type="Pfam" id="PF02260">
    <property type="entry name" value="FATC"/>
    <property type="match status" value="1"/>
</dbReference>
<dbReference type="GO" id="GO:0004674">
    <property type="term" value="F:protein serine/threonine kinase activity"/>
    <property type="evidence" value="ECO:0007669"/>
    <property type="project" value="UniProtKB-KW"/>
</dbReference>
<evidence type="ECO:0000256" key="4">
    <source>
        <dbReference type="ARBA" id="ARBA00014619"/>
    </source>
</evidence>
<dbReference type="SMART" id="SM01343">
    <property type="entry name" value="FATC"/>
    <property type="match status" value="1"/>
</dbReference>
<keyword evidence="18" id="KW-0238">DNA-binding</keyword>
<keyword evidence="18" id="KW-0808">Transferase</keyword>
<dbReference type="GO" id="GO:0003677">
    <property type="term" value="F:DNA binding"/>
    <property type="evidence" value="ECO:0007669"/>
    <property type="project" value="UniProtKB-KW"/>
</dbReference>
<keyword evidence="6" id="KW-0723">Serine/threonine-protein kinase</keyword>
<evidence type="ECO:0000256" key="9">
    <source>
        <dbReference type="ARBA" id="ARBA00023242"/>
    </source>
</evidence>
<dbReference type="Gene3D" id="1.10.1070.11">
    <property type="entry name" value="Phosphatidylinositol 3-/4-kinase, catalytic domain"/>
    <property type="match status" value="1"/>
</dbReference>
<evidence type="ECO:0000259" key="15">
    <source>
        <dbReference type="PROSITE" id="PS50290"/>
    </source>
</evidence>
<evidence type="ECO:0000259" key="17">
    <source>
        <dbReference type="PROSITE" id="PS51190"/>
    </source>
</evidence>
<dbReference type="GO" id="GO:0005634">
    <property type="term" value="C:nucleus"/>
    <property type="evidence" value="ECO:0007669"/>
    <property type="project" value="UniProtKB-SubCell"/>
</dbReference>
<comment type="subcellular location">
    <subcellularLocation>
        <location evidence="2">Chromosome</location>
        <location evidence="2">Telomere</location>
    </subcellularLocation>
    <subcellularLocation>
        <location evidence="1">Nucleus</location>
    </subcellularLocation>
</comment>
<comment type="caution">
    <text evidence="18">The sequence shown here is derived from an EMBL/GenBank/DDBJ whole genome shotgun (WGS) entry which is preliminary data.</text>
</comment>
<dbReference type="EMBL" id="BTGC01000001">
    <property type="protein sequence ID" value="GMM49350.1"/>
    <property type="molecule type" value="Genomic_DNA"/>
</dbReference>
<evidence type="ECO:0000256" key="10">
    <source>
        <dbReference type="ARBA" id="ARBA00030020"/>
    </source>
</evidence>
<evidence type="ECO:0000256" key="1">
    <source>
        <dbReference type="ARBA" id="ARBA00004123"/>
    </source>
</evidence>
<dbReference type="PROSITE" id="PS51190">
    <property type="entry name" value="FATC"/>
    <property type="match status" value="1"/>
</dbReference>
<comment type="similarity">
    <text evidence="3">Belongs to the PI3/PI4-kinase family. ATM subfamily.</text>
</comment>
<reference evidence="18 19" key="1">
    <citation type="journal article" date="2023" name="Elife">
        <title>Identification of key yeast species and microbe-microbe interactions impacting larval growth of Drosophila in the wild.</title>
        <authorList>
            <person name="Mure A."/>
            <person name="Sugiura Y."/>
            <person name="Maeda R."/>
            <person name="Honda K."/>
            <person name="Sakurai N."/>
            <person name="Takahashi Y."/>
            <person name="Watada M."/>
            <person name="Katoh T."/>
            <person name="Gotoh A."/>
            <person name="Gotoh Y."/>
            <person name="Taniguchi I."/>
            <person name="Nakamura K."/>
            <person name="Hayashi T."/>
            <person name="Katayama T."/>
            <person name="Uemura T."/>
            <person name="Hattori Y."/>
        </authorList>
    </citation>
    <scope>NUCLEOTIDE SEQUENCE [LARGE SCALE GENOMIC DNA]</scope>
    <source>
        <strain evidence="18 19">SB-73</strain>
    </source>
</reference>
<dbReference type="InterPro" id="IPR014009">
    <property type="entry name" value="PIK_FAT"/>
</dbReference>
<evidence type="ECO:0000256" key="8">
    <source>
        <dbReference type="ARBA" id="ARBA00022895"/>
    </source>
</evidence>
<feature type="domain" description="FATC" evidence="17">
    <location>
        <begin position="1920"/>
        <end position="1952"/>
    </location>
</feature>
<evidence type="ECO:0000259" key="16">
    <source>
        <dbReference type="PROSITE" id="PS51189"/>
    </source>
</evidence>
<evidence type="ECO:0000313" key="18">
    <source>
        <dbReference type="EMBL" id="GMM49350.1"/>
    </source>
</evidence>
<dbReference type="Proteomes" id="UP001362899">
    <property type="component" value="Unassembled WGS sequence"/>
</dbReference>
<dbReference type="PANTHER" id="PTHR37079:SF4">
    <property type="entry name" value="SERINE_THREONINE-PROTEIN KINASE ATM"/>
    <property type="match status" value="1"/>
</dbReference>
<evidence type="ECO:0000256" key="13">
    <source>
        <dbReference type="ARBA" id="ARBA00032467"/>
    </source>
</evidence>
<protein>
    <recommendedName>
        <fullName evidence="4">Serine/threonine-protein kinase TEL1</fullName>
    </recommendedName>
    <alternativeName>
        <fullName evidence="10">ATM homolog</fullName>
    </alternativeName>
    <alternativeName>
        <fullName evidence="12 13">DNA-damage checkpoint kinase TEL1</fullName>
    </alternativeName>
    <alternativeName>
        <fullName evidence="5">Serine/threonine-protein kinase tel1</fullName>
    </alternativeName>
    <alternativeName>
        <fullName evidence="11">Telomere length regulation protein 1</fullName>
    </alternativeName>
</protein>
<feature type="domain" description="PI3K/PI4K catalytic" evidence="15">
    <location>
        <begin position="1618"/>
        <end position="1922"/>
    </location>
</feature>
<comment type="catalytic activity">
    <reaction evidence="14">
        <text>L-threonyl-[protein] + ATP = O-phospho-L-threonyl-[protein] + ADP + H(+)</text>
        <dbReference type="Rhea" id="RHEA:46608"/>
        <dbReference type="Rhea" id="RHEA-COMP:11060"/>
        <dbReference type="Rhea" id="RHEA-COMP:11605"/>
        <dbReference type="ChEBI" id="CHEBI:15378"/>
        <dbReference type="ChEBI" id="CHEBI:30013"/>
        <dbReference type="ChEBI" id="CHEBI:30616"/>
        <dbReference type="ChEBI" id="CHEBI:61977"/>
        <dbReference type="ChEBI" id="CHEBI:456216"/>
        <dbReference type="EC" id="2.7.11.1"/>
    </reaction>
</comment>
<dbReference type="Pfam" id="PF00454">
    <property type="entry name" value="PI3_PI4_kinase"/>
    <property type="match status" value="1"/>
</dbReference>
<keyword evidence="8" id="KW-0158">Chromosome</keyword>
<dbReference type="InterPro" id="IPR000403">
    <property type="entry name" value="PI3/4_kinase_cat_dom"/>
</dbReference>
<dbReference type="PROSITE" id="PS51189">
    <property type="entry name" value="FAT"/>
    <property type="match status" value="1"/>
</dbReference>
<gene>
    <name evidence="18" type="ORF">DASB73_003080</name>
</gene>
<dbReference type="InterPro" id="IPR011009">
    <property type="entry name" value="Kinase-like_dom_sf"/>
</dbReference>
<organism evidence="18 19">
    <name type="scientific">Starmerella bacillaris</name>
    <name type="common">Yeast</name>
    <name type="synonym">Candida zemplinina</name>
    <dbReference type="NCBI Taxonomy" id="1247836"/>
    <lineage>
        <taxon>Eukaryota</taxon>
        <taxon>Fungi</taxon>
        <taxon>Dikarya</taxon>
        <taxon>Ascomycota</taxon>
        <taxon>Saccharomycotina</taxon>
        <taxon>Dipodascomycetes</taxon>
        <taxon>Dipodascales</taxon>
        <taxon>Trichomonascaceae</taxon>
        <taxon>Starmerella</taxon>
    </lineage>
</organism>
<evidence type="ECO:0000256" key="11">
    <source>
        <dbReference type="ARBA" id="ARBA00030222"/>
    </source>
</evidence>
<evidence type="ECO:0000256" key="14">
    <source>
        <dbReference type="ARBA" id="ARBA00047899"/>
    </source>
</evidence>
<evidence type="ECO:0000256" key="3">
    <source>
        <dbReference type="ARBA" id="ARBA00010769"/>
    </source>
</evidence>
<dbReference type="Gene3D" id="3.30.1010.10">
    <property type="entry name" value="Phosphatidylinositol 3-kinase Catalytic Subunit, Chain A, domain 4"/>
    <property type="match status" value="1"/>
</dbReference>
<dbReference type="InterPro" id="IPR036940">
    <property type="entry name" value="PI3/4_kinase_cat_sf"/>
</dbReference>
<evidence type="ECO:0000256" key="2">
    <source>
        <dbReference type="ARBA" id="ARBA00004574"/>
    </source>
</evidence>
<dbReference type="GO" id="GO:0000781">
    <property type="term" value="C:chromosome, telomeric region"/>
    <property type="evidence" value="ECO:0007669"/>
    <property type="project" value="UniProtKB-SubCell"/>
</dbReference>
<name>A0AAV5RDE3_STABA</name>
<evidence type="ECO:0000256" key="5">
    <source>
        <dbReference type="ARBA" id="ARBA00020288"/>
    </source>
</evidence>
<evidence type="ECO:0000313" key="19">
    <source>
        <dbReference type="Proteomes" id="UP001362899"/>
    </source>
</evidence>
<dbReference type="GO" id="GO:0006974">
    <property type="term" value="P:DNA damage response"/>
    <property type="evidence" value="ECO:0007669"/>
    <property type="project" value="UniProtKB-KW"/>
</dbReference>
<dbReference type="PANTHER" id="PTHR37079">
    <property type="entry name" value="SERINE/THREONINE-PROTEIN KINASE ATM"/>
    <property type="match status" value="1"/>
</dbReference>
<keyword evidence="8" id="KW-0779">Telomere</keyword>
<dbReference type="InterPro" id="IPR038980">
    <property type="entry name" value="ATM_plant"/>
</dbReference>
<dbReference type="PROSITE" id="PS50290">
    <property type="entry name" value="PI3_4_KINASE_3"/>
    <property type="match status" value="1"/>
</dbReference>
<accession>A0AAV5RDE3</accession>
<dbReference type="SMART" id="SM00146">
    <property type="entry name" value="PI3Kc"/>
    <property type="match status" value="1"/>
</dbReference>
<dbReference type="SUPFAM" id="SSF56112">
    <property type="entry name" value="Protein kinase-like (PK-like)"/>
    <property type="match status" value="1"/>
</dbReference>
<sequence>MEELKALRRNKIDLEVLRQFFINSSTKYDKVKLAVNELSDLPPAVLKSYLHVSKYVKLVNIIFGQQRHLDHIKPEEWHNVALFLFESFQIFTDSIDGELEYLKYVNDIFKALSMLMTAIESINMNDLPQILRICTEFVESMPFKENTCTLFIMRTLRHMVQVRFEEAIILGSMLMTLPKPKNQNLIYEMLVYGCLNPQPLDVISALSPPLIGPDEVEFSKNTNFDYIFTYLRPSSNASLSSFVAAVALVLAETPSLKKKRQAIDASSETEIHNMIHALRGINEPVSYPDSFWSFVHTGKMLKKPDLELFKLCLDNLNSDFTSGVCFCLSKLVSLMMSPDYICDLYVHQLLELMKVVPSIKLCSGLLHLIMEINDVKVLDSRFQFEKAKFNKTMNNCSSEFFSTEYFDLNCQPGYLDRNIFMDLIAIDSFLRFNEAKNLWNPELVLPRKNVHQSFLSFPTSLAFPSSYTSAREVLWGIACSAKADVTPINLKEIKDQFILTKADYCALVWFTKLFYYFNWSQEYLDTALNLCKWELSEYGLIDNLPLYKDTATNAIQAYQVSPCTTLTGIDLRPLAKILNNYAHQKSYYVESGILKLVSSSPQLRDSEEGKKLVANFLKQALQQSSCSRISHRLKLNFPESSKPLLSTSFNNFDLAISVYSGESLCDILALETTNCSDVKSFAQMYKISTEDLLYYIATPLLMRYILASDDDVDFNKYQSHLVRLNAPDNIINKQKQLFSCFQGFESLNSKQKNGLIQQILLDHLFFTTNQEKILCIEKLLNIWDTTVVRAYVLALVPAFTFKSVVNDNDEDDHKDLFMYTSMRNHYSALVEKVNNNTIEENDLPDVQDLWHWTKKLNLYSNVKWMALLGRLGISNSLSPVLDFASQLKRIYYELPFDKKWYLNAFIQSLKTRKITTLVEVPLELDLYELLDYGLPRFYSKAPTDVEYDILSLILNESLKYYNFAPIGSHILEKVPELISLLPELVGRIDRPTDTIISVIEQGLEVEVIQNTVLEIIERYVFLNKKCICDYEKAINASKNNTRFASLGFLLINLQWTRREPFKDEDLQFFYKKMTEKDAGFQDAIKENSNLLHLTMESKWHQLQLNLVEAEVRRNSDALSKNLESANLWHISQNFVFYNCEEAWWKEWDVKCNDLPQDFKLEIDNIISSSYEHPEFLVIHRYLSNDINIDDAYAYLAIVAPEFCSELSEIVENRSTTASAVVRQGREIRFSDNKSLLTNELETSCRQLRNSGQIDDSLKYAMKLNLLLGDHGNIELAQTIWALGKQEIAIEALKTLPKTPEIFQLMGTWSHLAKYETDSTIVGYFEEAIRMLDERTENHELDGNGQKIEKVHHAFAAFCEDRLVTLNSEITESEGLKIRNQKLNSGNTGKINRLIEAEDDDYNLLVHKRRKLLVNCVTSYMFSLQFGDSQYDMARLISIWLENNEVEQVVDKRVLSIPSWKFIPWMNQLSSRLGSKFSGGILSTLGPSTLQKIVLQACTDHPYHSVWQLINIVQSNKSDAIDRQKAALSILEALQLSRPEPIGIIREFAFKCIQQGHTISKTKKESSKTGAKASTCELKPTRWWTQTLPTLGMPVPTCTLPLQHDCDYSSSRIPYIVQVDPVCKIAGGVSAPIILRMKTSDGETKEMLLKGSTRDDLRQDAIMQQVLLTVNRLLSKERKSNVRTYNVIPLGDTFGAIEFVSNTRSLMEILDPLHKKYGKSEYSRSYANALMGKNETNGRNVRIYVYKNIMEHMKPQMRLFWMSSSTLEHYLNRQNTWCRSNGIMSIIGYILGLGDRHCSNLLLDMSSGEVVHIDFGIAFGQGRTLSIPETVPFRLTRDMVDGMGVQATNGVFLHAAKKALAVMRAKKEMIMTVLEVLKLDTLYSWVIKPEKIQENIKAHPEVSDKDHAELAVRSVRSKLNHDLSCSAEVRELVIQATDIENLALIYRGWSPYY</sequence>
<proteinExistence type="inferred from homology"/>
<dbReference type="InterPro" id="IPR003152">
    <property type="entry name" value="FATC_dom"/>
</dbReference>
<keyword evidence="7" id="KW-0227">DNA damage</keyword>